<name>A0A931DIQ3_9ACTN</name>
<keyword evidence="3" id="KW-1185">Reference proteome</keyword>
<protein>
    <submittedName>
        <fullName evidence="2">Uncharacterized protein</fullName>
    </submittedName>
</protein>
<dbReference type="EMBL" id="JADOUA010000001">
    <property type="protein sequence ID" value="MBG6087458.1"/>
    <property type="molecule type" value="Genomic_DNA"/>
</dbReference>
<evidence type="ECO:0000313" key="3">
    <source>
        <dbReference type="Proteomes" id="UP000614047"/>
    </source>
</evidence>
<feature type="compositionally biased region" description="Basic and acidic residues" evidence="1">
    <location>
        <begin position="105"/>
        <end position="126"/>
    </location>
</feature>
<feature type="compositionally biased region" description="Basic and acidic residues" evidence="1">
    <location>
        <begin position="145"/>
        <end position="158"/>
    </location>
</feature>
<comment type="caution">
    <text evidence="2">The sequence shown here is derived from an EMBL/GenBank/DDBJ whole genome shotgun (WGS) entry which is preliminary data.</text>
</comment>
<sequence>MAHDLPGWVAELTDPRRAQTLDELADRLVPMAEHAIDVSRRLQTLLNELNDPFKREALYGRVERLKARAGEALEEITGEIAASGQERVDRIWAGWLERLGPGRAEHAGHAEHPEPAEGRGHADDRGGPGAPGGPDGPDDPDVPDDPDRTRELRGRLDAEIVPLVTRQQRAAAEQVAASTSAGLEEATKLLLSRVEELASAVTDLIHDVLPLAREGLSLAGRISALSTQARQAGRGPIPGPLLEAGAETSRAFDEAVARLELEWAALGARSASVRAALRGAEESAFSQVTNAMTRCVEELAPGHVRALNEAEVKAESLLEELTRR</sequence>
<dbReference type="RefSeq" id="WP_197010316.1">
    <property type="nucleotide sequence ID" value="NZ_BAABES010000006.1"/>
</dbReference>
<accession>A0A931DIQ3</accession>
<organism evidence="2 3">
    <name type="scientific">Actinomadura viridis</name>
    <dbReference type="NCBI Taxonomy" id="58110"/>
    <lineage>
        <taxon>Bacteria</taxon>
        <taxon>Bacillati</taxon>
        <taxon>Actinomycetota</taxon>
        <taxon>Actinomycetes</taxon>
        <taxon>Streptosporangiales</taxon>
        <taxon>Thermomonosporaceae</taxon>
        <taxon>Actinomadura</taxon>
    </lineage>
</organism>
<dbReference type="Proteomes" id="UP000614047">
    <property type="component" value="Unassembled WGS sequence"/>
</dbReference>
<gene>
    <name evidence="2" type="ORF">IW256_001571</name>
</gene>
<proteinExistence type="predicted"/>
<feature type="region of interest" description="Disordered" evidence="1">
    <location>
        <begin position="105"/>
        <end position="158"/>
    </location>
</feature>
<evidence type="ECO:0000256" key="1">
    <source>
        <dbReference type="SAM" id="MobiDB-lite"/>
    </source>
</evidence>
<evidence type="ECO:0000313" key="2">
    <source>
        <dbReference type="EMBL" id="MBG6087458.1"/>
    </source>
</evidence>
<dbReference type="AlphaFoldDB" id="A0A931DIQ3"/>
<reference evidence="2" key="1">
    <citation type="submission" date="2020-11" db="EMBL/GenBank/DDBJ databases">
        <title>Sequencing the genomes of 1000 actinobacteria strains.</title>
        <authorList>
            <person name="Klenk H.-P."/>
        </authorList>
    </citation>
    <scope>NUCLEOTIDE SEQUENCE</scope>
    <source>
        <strain evidence="2">DSM 43175</strain>
    </source>
</reference>